<dbReference type="RefSeq" id="WP_066758385.1">
    <property type="nucleotide sequence ID" value="NZ_CP015199.1"/>
</dbReference>
<dbReference type="KEGG" id="chh:A0O34_19180"/>
<feature type="domain" description="Peptidase C14 caspase" evidence="1">
    <location>
        <begin position="40"/>
        <end position="232"/>
    </location>
</feature>
<dbReference type="SUPFAM" id="SSF52129">
    <property type="entry name" value="Caspase-like"/>
    <property type="match status" value="1"/>
</dbReference>
<evidence type="ECO:0000313" key="3">
    <source>
        <dbReference type="Proteomes" id="UP000077824"/>
    </source>
</evidence>
<dbReference type="OrthoDB" id="2546654at2"/>
<dbReference type="Pfam" id="PF00656">
    <property type="entry name" value="Peptidase_C14"/>
    <property type="match status" value="1"/>
</dbReference>
<gene>
    <name evidence="2" type="ORF">A0O34_19180</name>
</gene>
<dbReference type="GO" id="GO:0005737">
    <property type="term" value="C:cytoplasm"/>
    <property type="evidence" value="ECO:0007669"/>
    <property type="project" value="TreeGrafter"/>
</dbReference>
<dbReference type="STRING" id="1685010.A0O34_19180"/>
<dbReference type="PANTHER" id="PTHR48104:SF30">
    <property type="entry name" value="METACASPASE-1"/>
    <property type="match status" value="1"/>
</dbReference>
<dbReference type="InterPro" id="IPR050452">
    <property type="entry name" value="Metacaspase"/>
</dbReference>
<protein>
    <recommendedName>
        <fullName evidence="1">Peptidase C14 caspase domain-containing protein</fullName>
    </recommendedName>
</protein>
<sequence>MKKYSLHIGLNETSLISNSSLNSPEASTRFYKKIAEENDFEAIELLGKNATSINLLNTLRAISKKITPEDIFFVTYCGHGFTIKDISGEENVGYDQIAVLYDRYFIDDELKNCWSWFPENSKVVLVTDCCYGGTLNKKSVTTTYSISKSFSLYLEDVSPYLNSFQLHFKEFKEANILMNHISSSQDRNVAKDSQAKDQLSPFTEAFEKVYNEGNFIGTFNAFFEAVKNEVEKTLPYNLPFIDRDIQNFLDEEFFLTKTLVLSQS</sequence>
<evidence type="ECO:0000259" key="1">
    <source>
        <dbReference type="Pfam" id="PF00656"/>
    </source>
</evidence>
<proteinExistence type="predicted"/>
<dbReference type="GO" id="GO:0006508">
    <property type="term" value="P:proteolysis"/>
    <property type="evidence" value="ECO:0007669"/>
    <property type="project" value="InterPro"/>
</dbReference>
<dbReference type="AlphaFoldDB" id="A0A172XZR6"/>
<dbReference type="EMBL" id="CP015199">
    <property type="protein sequence ID" value="ANF52513.1"/>
    <property type="molecule type" value="Genomic_DNA"/>
</dbReference>
<dbReference type="PANTHER" id="PTHR48104">
    <property type="entry name" value="METACASPASE-4"/>
    <property type="match status" value="1"/>
</dbReference>
<dbReference type="Proteomes" id="UP000077824">
    <property type="component" value="Chromosome"/>
</dbReference>
<dbReference type="InterPro" id="IPR011600">
    <property type="entry name" value="Pept_C14_caspase"/>
</dbReference>
<evidence type="ECO:0000313" key="2">
    <source>
        <dbReference type="EMBL" id="ANF52513.1"/>
    </source>
</evidence>
<keyword evidence="3" id="KW-1185">Reference proteome</keyword>
<dbReference type="Gene3D" id="3.40.50.1460">
    <property type="match status" value="1"/>
</dbReference>
<accession>A0A172XZR6</accession>
<reference evidence="2 3" key="1">
    <citation type="submission" date="2016-04" db="EMBL/GenBank/DDBJ databases">
        <title>Complete Genome Sequence of Chryseobacterium sp. IHBB 10212.</title>
        <authorList>
            <person name="Pal M."/>
            <person name="Swarnkar M.K."/>
            <person name="Kaushal K."/>
            <person name="Chhibber S."/>
            <person name="Singh A.K."/>
            <person name="Gulati A."/>
        </authorList>
    </citation>
    <scope>NUCLEOTIDE SEQUENCE [LARGE SCALE GENOMIC DNA]</scope>
    <source>
        <strain evidence="2 3">IHBB 10212</strain>
    </source>
</reference>
<dbReference type="GO" id="GO:0004197">
    <property type="term" value="F:cysteine-type endopeptidase activity"/>
    <property type="evidence" value="ECO:0007669"/>
    <property type="project" value="InterPro"/>
</dbReference>
<dbReference type="InterPro" id="IPR029030">
    <property type="entry name" value="Caspase-like_dom_sf"/>
</dbReference>
<name>A0A172XZR6_9FLAO</name>
<organism evidence="2 3">
    <name type="scientific">Chryseobacterium glaciei</name>
    <dbReference type="NCBI Taxonomy" id="1685010"/>
    <lineage>
        <taxon>Bacteria</taxon>
        <taxon>Pseudomonadati</taxon>
        <taxon>Bacteroidota</taxon>
        <taxon>Flavobacteriia</taxon>
        <taxon>Flavobacteriales</taxon>
        <taxon>Weeksellaceae</taxon>
        <taxon>Chryseobacterium group</taxon>
        <taxon>Chryseobacterium</taxon>
    </lineage>
</organism>